<reference evidence="2" key="1">
    <citation type="submission" date="2023-05" db="EMBL/GenBank/DDBJ databases">
        <title>Nepenthes gracilis genome sequencing.</title>
        <authorList>
            <person name="Fukushima K."/>
        </authorList>
    </citation>
    <scope>NUCLEOTIDE SEQUENCE</scope>
    <source>
        <strain evidence="2">SING2019-196</strain>
    </source>
</reference>
<sequence length="172" mass="18806">MASTSVGPETASASSKSFDSSSHRLQQWSLGIEDNQQLHPNLSTNSCVNSITRNTQIKSRQPGSCNISLRASWYQSDGPVVNPSRDSAIIIAWSINKTVLQTKRLRTDPVAPNSTYSISQHQAAHGINASATSPIIIRSPMHRIVLIFTISESTHKLPNPVLQHPIPFAPHH</sequence>
<organism evidence="2 3">
    <name type="scientific">Nepenthes gracilis</name>
    <name type="common">Slender pitcher plant</name>
    <dbReference type="NCBI Taxonomy" id="150966"/>
    <lineage>
        <taxon>Eukaryota</taxon>
        <taxon>Viridiplantae</taxon>
        <taxon>Streptophyta</taxon>
        <taxon>Embryophyta</taxon>
        <taxon>Tracheophyta</taxon>
        <taxon>Spermatophyta</taxon>
        <taxon>Magnoliopsida</taxon>
        <taxon>eudicotyledons</taxon>
        <taxon>Gunneridae</taxon>
        <taxon>Pentapetalae</taxon>
        <taxon>Caryophyllales</taxon>
        <taxon>Nepenthaceae</taxon>
        <taxon>Nepenthes</taxon>
    </lineage>
</organism>
<dbReference type="EMBL" id="BSYO01000021">
    <property type="protein sequence ID" value="GMH19891.1"/>
    <property type="molecule type" value="Genomic_DNA"/>
</dbReference>
<protein>
    <submittedName>
        <fullName evidence="2">Uncharacterized protein</fullName>
    </submittedName>
</protein>
<proteinExistence type="predicted"/>
<name>A0AAD3XXN8_NEPGR</name>
<evidence type="ECO:0000256" key="1">
    <source>
        <dbReference type="SAM" id="MobiDB-lite"/>
    </source>
</evidence>
<comment type="caution">
    <text evidence="2">The sequence shown here is derived from an EMBL/GenBank/DDBJ whole genome shotgun (WGS) entry which is preliminary data.</text>
</comment>
<evidence type="ECO:0000313" key="3">
    <source>
        <dbReference type="Proteomes" id="UP001279734"/>
    </source>
</evidence>
<accession>A0AAD3XXN8</accession>
<feature type="region of interest" description="Disordered" evidence="1">
    <location>
        <begin position="1"/>
        <end position="20"/>
    </location>
</feature>
<evidence type="ECO:0000313" key="2">
    <source>
        <dbReference type="EMBL" id="GMH19891.1"/>
    </source>
</evidence>
<keyword evidence="3" id="KW-1185">Reference proteome</keyword>
<dbReference type="AlphaFoldDB" id="A0AAD3XXN8"/>
<gene>
    <name evidence="2" type="ORF">Nepgr_021732</name>
</gene>
<dbReference type="Proteomes" id="UP001279734">
    <property type="component" value="Unassembled WGS sequence"/>
</dbReference>